<reference evidence="3 5" key="2">
    <citation type="submission" date="2018-08" db="EMBL/GenBank/DDBJ databases">
        <title>Recombination of ecologically and evolutionarily significant loci maintains genetic cohesion in the Pseudomonas syringae species complex.</title>
        <authorList>
            <person name="Dillon M."/>
            <person name="Thakur S."/>
            <person name="Almeida R.N.D."/>
            <person name="Weir B.S."/>
            <person name="Guttman D.S."/>
        </authorList>
    </citation>
    <scope>NUCLEOTIDE SEQUENCE [LARGE SCALE GENOMIC DNA]</scope>
    <source>
        <strain evidence="3 5">ICMP 7847</strain>
    </source>
</reference>
<evidence type="ECO:0000313" key="4">
    <source>
        <dbReference type="Proteomes" id="UP000050469"/>
    </source>
</evidence>
<sequence length="145" mass="16042">MTYGIRGGVGTSAYYTQPQPFDELKLKPEQIQEKTAKLMEKGYFTVPIAEPTRRFLHEQSSLSNPAWRQEPVGKVIDLKATDYERSTTAVAKEIATTLTGKQQQLGLMSSNCEGPKIRAQTNGIRIRSRKRSSASPLSRGAAPNT</sequence>
<dbReference type="PATRIC" id="fig|251724.3.peg.973"/>
<protein>
    <submittedName>
        <fullName evidence="2">Type III effector HopAZ1</fullName>
    </submittedName>
</protein>
<accession>A0A0P9U0D6</accession>
<reference evidence="2 4" key="1">
    <citation type="submission" date="2015-09" db="EMBL/GenBank/DDBJ databases">
        <title>Genome announcement of multiple Pseudomonas syringae strains.</title>
        <authorList>
            <person name="Thakur S."/>
            <person name="Wang P.W."/>
            <person name="Gong Y."/>
            <person name="Weir B.S."/>
            <person name="Guttman D.S."/>
        </authorList>
    </citation>
    <scope>NUCLEOTIDE SEQUENCE [LARGE SCALE GENOMIC DNA]</scope>
    <source>
        <strain evidence="2 4">ICMP7840</strain>
    </source>
</reference>
<proteinExistence type="predicted"/>
<evidence type="ECO:0000313" key="5">
    <source>
        <dbReference type="Proteomes" id="UP000270873"/>
    </source>
</evidence>
<evidence type="ECO:0000313" key="2">
    <source>
        <dbReference type="EMBL" id="KPX81137.1"/>
    </source>
</evidence>
<comment type="caution">
    <text evidence="2">The sequence shown here is derived from an EMBL/GenBank/DDBJ whole genome shotgun (WGS) entry which is preliminary data.</text>
</comment>
<name>A0A0P9U0D6_PSEA0</name>
<organism evidence="2 4">
    <name type="scientific">Pseudomonas amygdali pv. photiniae</name>
    <dbReference type="NCBI Taxonomy" id="251724"/>
    <lineage>
        <taxon>Bacteria</taxon>
        <taxon>Pseudomonadati</taxon>
        <taxon>Pseudomonadota</taxon>
        <taxon>Gammaproteobacteria</taxon>
        <taxon>Pseudomonadales</taxon>
        <taxon>Pseudomonadaceae</taxon>
        <taxon>Pseudomonas</taxon>
        <taxon>Pseudomonas amygdali</taxon>
    </lineage>
</organism>
<dbReference type="Proteomes" id="UP000050469">
    <property type="component" value="Unassembled WGS sequence"/>
</dbReference>
<feature type="region of interest" description="Disordered" evidence="1">
    <location>
        <begin position="107"/>
        <end position="145"/>
    </location>
</feature>
<evidence type="ECO:0000313" key="3">
    <source>
        <dbReference type="EMBL" id="RMS52144.1"/>
    </source>
</evidence>
<dbReference type="Proteomes" id="UP000270873">
    <property type="component" value="Unassembled WGS sequence"/>
</dbReference>
<dbReference type="EMBL" id="RBSP01000198">
    <property type="protein sequence ID" value="RMS52144.1"/>
    <property type="molecule type" value="Genomic_DNA"/>
</dbReference>
<dbReference type="AlphaFoldDB" id="A0A0P9U0D6"/>
<evidence type="ECO:0000256" key="1">
    <source>
        <dbReference type="SAM" id="MobiDB-lite"/>
    </source>
</evidence>
<dbReference type="EMBL" id="LJQO01000026">
    <property type="protein sequence ID" value="KPX81137.1"/>
    <property type="molecule type" value="Genomic_DNA"/>
</dbReference>
<gene>
    <name evidence="2" type="ORF">ALO53_101364</name>
    <name evidence="3" type="ORF">ALP66_04200</name>
</gene>